<dbReference type="SUPFAM" id="SSF103473">
    <property type="entry name" value="MFS general substrate transporter"/>
    <property type="match status" value="1"/>
</dbReference>
<dbReference type="Pfam" id="PF07690">
    <property type="entry name" value="MFS_1"/>
    <property type="match status" value="2"/>
</dbReference>
<feature type="transmembrane region" description="Helical" evidence="4">
    <location>
        <begin position="151"/>
        <end position="174"/>
    </location>
</feature>
<dbReference type="AlphaFoldDB" id="A0A4D7QP16"/>
<dbReference type="Gene3D" id="1.20.1250.20">
    <property type="entry name" value="MFS general substrate transporter like domains"/>
    <property type="match status" value="2"/>
</dbReference>
<feature type="transmembrane region" description="Helical" evidence="4">
    <location>
        <begin position="371"/>
        <end position="393"/>
    </location>
</feature>
<organism evidence="6 7">
    <name type="scientific">Phreatobacter aquaticus</name>
    <dbReference type="NCBI Taxonomy" id="2570229"/>
    <lineage>
        <taxon>Bacteria</taxon>
        <taxon>Pseudomonadati</taxon>
        <taxon>Pseudomonadota</taxon>
        <taxon>Alphaproteobacteria</taxon>
        <taxon>Hyphomicrobiales</taxon>
        <taxon>Phreatobacteraceae</taxon>
        <taxon>Phreatobacter</taxon>
    </lineage>
</organism>
<evidence type="ECO:0000259" key="5">
    <source>
        <dbReference type="PROSITE" id="PS50850"/>
    </source>
</evidence>
<dbReference type="InterPro" id="IPR052714">
    <property type="entry name" value="MFS_Exporter"/>
</dbReference>
<dbReference type="PROSITE" id="PS50850">
    <property type="entry name" value="MFS"/>
    <property type="match status" value="1"/>
</dbReference>
<feature type="transmembrane region" description="Helical" evidence="4">
    <location>
        <begin position="343"/>
        <end position="365"/>
    </location>
</feature>
<evidence type="ECO:0000256" key="3">
    <source>
        <dbReference type="ARBA" id="ARBA00023136"/>
    </source>
</evidence>
<keyword evidence="7" id="KW-1185">Reference proteome</keyword>
<dbReference type="PANTHER" id="PTHR23531:SF1">
    <property type="entry name" value="QUINOLENE RESISTANCE PROTEIN NORA"/>
    <property type="match status" value="1"/>
</dbReference>
<gene>
    <name evidence="6" type="ORF">E8L99_15270</name>
</gene>
<reference evidence="6 7" key="1">
    <citation type="submission" date="2019-04" db="EMBL/GenBank/DDBJ databases">
        <title>Phreatobacter aquaticus sp. nov.</title>
        <authorList>
            <person name="Choi A."/>
            <person name="Baek K."/>
        </authorList>
    </citation>
    <scope>NUCLEOTIDE SEQUENCE [LARGE SCALE GENOMIC DNA]</scope>
    <source>
        <strain evidence="6 7">NMCR1094</strain>
    </source>
</reference>
<dbReference type="EMBL" id="CP039865">
    <property type="protein sequence ID" value="QCK87024.1"/>
    <property type="molecule type" value="Genomic_DNA"/>
</dbReference>
<proteinExistence type="predicted"/>
<accession>A0A4D7QP16</accession>
<feature type="transmembrane region" description="Helical" evidence="4">
    <location>
        <begin position="180"/>
        <end position="201"/>
    </location>
</feature>
<dbReference type="InterPro" id="IPR036259">
    <property type="entry name" value="MFS_trans_sf"/>
</dbReference>
<evidence type="ECO:0000256" key="1">
    <source>
        <dbReference type="ARBA" id="ARBA00022692"/>
    </source>
</evidence>
<dbReference type="InterPro" id="IPR020846">
    <property type="entry name" value="MFS_dom"/>
</dbReference>
<dbReference type="KEGG" id="paqt:E8L99_15270"/>
<feature type="transmembrane region" description="Helical" evidence="4">
    <location>
        <begin position="222"/>
        <end position="248"/>
    </location>
</feature>
<dbReference type="PANTHER" id="PTHR23531">
    <property type="entry name" value="QUINOLENE RESISTANCE PROTEIN NORA"/>
    <property type="match status" value="1"/>
</dbReference>
<feature type="transmembrane region" description="Helical" evidence="4">
    <location>
        <begin position="91"/>
        <end position="110"/>
    </location>
</feature>
<keyword evidence="2 4" id="KW-1133">Transmembrane helix</keyword>
<dbReference type="Proteomes" id="UP000298588">
    <property type="component" value="Chromosome"/>
</dbReference>
<protein>
    <submittedName>
        <fullName evidence="6">MFS transporter</fullName>
    </submittedName>
</protein>
<dbReference type="InterPro" id="IPR011701">
    <property type="entry name" value="MFS"/>
</dbReference>
<evidence type="ECO:0000256" key="2">
    <source>
        <dbReference type="ARBA" id="ARBA00022989"/>
    </source>
</evidence>
<feature type="transmembrane region" description="Helical" evidence="4">
    <location>
        <begin position="308"/>
        <end position="331"/>
    </location>
</feature>
<evidence type="ECO:0000256" key="4">
    <source>
        <dbReference type="SAM" id="Phobius"/>
    </source>
</evidence>
<name>A0A4D7QP16_9HYPH</name>
<keyword evidence="1 4" id="KW-0812">Transmembrane</keyword>
<evidence type="ECO:0000313" key="7">
    <source>
        <dbReference type="Proteomes" id="UP000298588"/>
    </source>
</evidence>
<keyword evidence="3 4" id="KW-0472">Membrane</keyword>
<feature type="transmembrane region" description="Helical" evidence="4">
    <location>
        <begin position="284"/>
        <end position="302"/>
    </location>
</feature>
<dbReference type="GO" id="GO:0022857">
    <property type="term" value="F:transmembrane transporter activity"/>
    <property type="evidence" value="ECO:0007669"/>
    <property type="project" value="InterPro"/>
</dbReference>
<dbReference type="RefSeq" id="WP_137100355.1">
    <property type="nucleotide sequence ID" value="NZ_CP039865.1"/>
</dbReference>
<feature type="transmembrane region" description="Helical" evidence="4">
    <location>
        <begin position="28"/>
        <end position="52"/>
    </location>
</feature>
<evidence type="ECO:0000313" key="6">
    <source>
        <dbReference type="EMBL" id="QCK87024.1"/>
    </source>
</evidence>
<feature type="domain" description="Major facilitator superfamily (MFS) profile" evidence="5">
    <location>
        <begin position="213"/>
        <end position="397"/>
    </location>
</feature>
<dbReference type="OrthoDB" id="8433317at2"/>
<feature type="transmembrane region" description="Helical" evidence="4">
    <location>
        <begin position="254"/>
        <end position="272"/>
    </location>
</feature>
<feature type="transmembrane region" description="Helical" evidence="4">
    <location>
        <begin position="58"/>
        <end position="79"/>
    </location>
</feature>
<sequence length="397" mass="41851">MSSEPVAPPLAPEPPTRGFIDTLARSEFIRLGIILFLTAMTNQQAVLLAVIWEHVGFSHANIGILLAIYGVPLVVMSFLSGAVANRIGLIATMKLGCALTTFGLASLYVTHDSFAGSLASRLIQGCGFALFHAPTMTYGTTRLTQARFIQLFGILSAMAPLPYAFAPVLAEAIFHTFGPSVFFLIGSLPGLIALPMLFTLRQVEKAGPEVGGMRALFKAGRIVLPMIAAVVYGGMFGFVAAYMAPVLIDRGMSIGVFFTSFTLSIFVVRLGLLSPLERVDRRLVVAGGAVILGAGMIMAAFAQSVPMAVLAGAVFGLGHSIGFPVLSAWICDGIPPERRATPLALFNATFFAAIYMIALPASVAIEAAGYVPVMIAIGASGFVLAVGMVLVWAKRFD</sequence>